<dbReference type="PANTHER" id="PTHR43283">
    <property type="entry name" value="BETA-LACTAMASE-RELATED"/>
    <property type="match status" value="1"/>
</dbReference>
<evidence type="ECO:0000259" key="3">
    <source>
        <dbReference type="Pfam" id="PF22888"/>
    </source>
</evidence>
<protein>
    <recommendedName>
        <fullName evidence="6">Serine hydrolase</fullName>
    </recommendedName>
</protein>
<dbReference type="SUPFAM" id="SSF56601">
    <property type="entry name" value="beta-lactamase/transpeptidase-like"/>
    <property type="match status" value="1"/>
</dbReference>
<feature type="domain" description="FIMAH" evidence="3">
    <location>
        <begin position="408"/>
        <end position="486"/>
    </location>
</feature>
<dbReference type="InterPro" id="IPR012338">
    <property type="entry name" value="Beta-lactam/transpept-like"/>
</dbReference>
<dbReference type="PANTHER" id="PTHR43283:SF11">
    <property type="entry name" value="BETA-LACTAMASE-RELATED DOMAIN-CONTAINING PROTEIN"/>
    <property type="match status" value="1"/>
</dbReference>
<dbReference type="RefSeq" id="WP_286170892.1">
    <property type="nucleotide sequence ID" value="NZ_BMJD01000003.1"/>
</dbReference>
<keyword evidence="5" id="KW-1185">Reference proteome</keyword>
<organism evidence="4 5">
    <name type="scientific">Lentibacillus populi</name>
    <dbReference type="NCBI Taxonomy" id="1827502"/>
    <lineage>
        <taxon>Bacteria</taxon>
        <taxon>Bacillati</taxon>
        <taxon>Bacillota</taxon>
        <taxon>Bacilli</taxon>
        <taxon>Bacillales</taxon>
        <taxon>Bacillaceae</taxon>
        <taxon>Lentibacillus</taxon>
    </lineage>
</organism>
<dbReference type="InterPro" id="IPR054470">
    <property type="entry name" value="FIMAH_dom"/>
</dbReference>
<feature type="domain" description="Beta-lactamase-related" evidence="2">
    <location>
        <begin position="53"/>
        <end position="393"/>
    </location>
</feature>
<dbReference type="GO" id="GO:0016787">
    <property type="term" value="F:hydrolase activity"/>
    <property type="evidence" value="ECO:0007669"/>
    <property type="project" value="UniProtKB-KW"/>
</dbReference>
<comment type="caution">
    <text evidence="4">The sequence shown here is derived from an EMBL/GenBank/DDBJ whole genome shotgun (WGS) entry which is preliminary data.</text>
</comment>
<reference evidence="4" key="2">
    <citation type="submission" date="2020-09" db="EMBL/GenBank/DDBJ databases">
        <authorList>
            <person name="Sun Q."/>
            <person name="Zhou Y."/>
        </authorList>
    </citation>
    <scope>NUCLEOTIDE SEQUENCE</scope>
    <source>
        <strain evidence="4">CGMCC 1.15454</strain>
    </source>
</reference>
<dbReference type="Pfam" id="PF00144">
    <property type="entry name" value="Beta-lactamase"/>
    <property type="match status" value="1"/>
</dbReference>
<dbReference type="Proteomes" id="UP000621492">
    <property type="component" value="Unassembled WGS sequence"/>
</dbReference>
<dbReference type="InterPro" id="IPR050789">
    <property type="entry name" value="Diverse_Enzym_Activities"/>
</dbReference>
<evidence type="ECO:0008006" key="6">
    <source>
        <dbReference type="Google" id="ProtNLM"/>
    </source>
</evidence>
<dbReference type="InterPro" id="IPR001466">
    <property type="entry name" value="Beta-lactam-related"/>
</dbReference>
<proteinExistence type="predicted"/>
<dbReference type="Gene3D" id="3.40.710.10">
    <property type="entry name" value="DD-peptidase/beta-lactamase superfamily"/>
    <property type="match status" value="1"/>
</dbReference>
<dbReference type="AlphaFoldDB" id="A0A9W5TV66"/>
<accession>A0A9W5TV66</accession>
<evidence type="ECO:0000313" key="4">
    <source>
        <dbReference type="EMBL" id="GGB32780.1"/>
    </source>
</evidence>
<dbReference type="Pfam" id="PF22888">
    <property type="entry name" value="FIMAH"/>
    <property type="match status" value="1"/>
</dbReference>
<reference evidence="4" key="1">
    <citation type="journal article" date="2014" name="Int. J. Syst. Evol. Microbiol.">
        <title>Complete genome sequence of Corynebacterium casei LMG S-19264T (=DSM 44701T), isolated from a smear-ripened cheese.</title>
        <authorList>
            <consortium name="US DOE Joint Genome Institute (JGI-PGF)"/>
            <person name="Walter F."/>
            <person name="Albersmeier A."/>
            <person name="Kalinowski J."/>
            <person name="Ruckert C."/>
        </authorList>
    </citation>
    <scope>NUCLEOTIDE SEQUENCE</scope>
    <source>
        <strain evidence="4">CGMCC 1.15454</strain>
    </source>
</reference>
<evidence type="ECO:0000313" key="5">
    <source>
        <dbReference type="Proteomes" id="UP000621492"/>
    </source>
</evidence>
<dbReference type="EMBL" id="BMJD01000003">
    <property type="protein sequence ID" value="GGB32780.1"/>
    <property type="molecule type" value="Genomic_DNA"/>
</dbReference>
<keyword evidence="1" id="KW-0378">Hydrolase</keyword>
<evidence type="ECO:0000259" key="2">
    <source>
        <dbReference type="Pfam" id="PF00144"/>
    </source>
</evidence>
<sequence>MKSKSLVTIIFGLIIVFTLFTNQNGKAYAKAAELTPGDPASVQMLEQPLADIDDEIAEAMANKEMPGAVVLVARDGKIVKQKAYGYALRYADLDFTEVENPVKMESDTIFDLASISKLFTTTAAMQLYEEGKFELDDPVAEHIPAFAENGKEDVTIRQLMTHTSGFTAWIPLYNMTDNREEALDIVLTYPLKNEPGTHYEYSDLNLITLGALVEKWSGQRLDEYVAENITEPLGMTDTMYNPPPSLIDRIAATAYVPGRGMVRGVVHDGNALVLDGVAGHAGVFSNPNDMAVFGQMMLNKGIYQGTRILNKETVDLITKNHIPEFPGNDHGLGWELNQDWFMSGLAEPTTMGHTGFTGTSIVVSPSQNSITILLTNRVHPTAVTPSTNPIRQAVAQKTADAMYAWNAETLQSLITSLKGKGEITEETAHRLNMHLTAVHHFEEKNKKQKVLKHMEGFTLLLNKQKDNGMIDEDTYQTLNTDAAYLIGKWQ</sequence>
<name>A0A9W5TV66_9BACI</name>
<evidence type="ECO:0000256" key="1">
    <source>
        <dbReference type="ARBA" id="ARBA00022801"/>
    </source>
</evidence>
<gene>
    <name evidence="4" type="ORF">GCM10011409_07750</name>
</gene>